<evidence type="ECO:0000313" key="3">
    <source>
        <dbReference type="Proteomes" id="UP000735302"/>
    </source>
</evidence>
<feature type="region of interest" description="Disordered" evidence="1">
    <location>
        <begin position="58"/>
        <end position="105"/>
    </location>
</feature>
<accession>A0AAV3ZDQ6</accession>
<feature type="compositionally biased region" description="Polar residues" evidence="1">
    <location>
        <begin position="1"/>
        <end position="17"/>
    </location>
</feature>
<dbReference type="Proteomes" id="UP000735302">
    <property type="component" value="Unassembled WGS sequence"/>
</dbReference>
<evidence type="ECO:0000313" key="2">
    <source>
        <dbReference type="EMBL" id="GFN92770.1"/>
    </source>
</evidence>
<name>A0AAV3ZDQ6_9GAST</name>
<reference evidence="2 3" key="1">
    <citation type="journal article" date="2021" name="Elife">
        <title>Chloroplast acquisition without the gene transfer in kleptoplastic sea slugs, Plakobranchus ocellatus.</title>
        <authorList>
            <person name="Maeda T."/>
            <person name="Takahashi S."/>
            <person name="Yoshida T."/>
            <person name="Shimamura S."/>
            <person name="Takaki Y."/>
            <person name="Nagai Y."/>
            <person name="Toyoda A."/>
            <person name="Suzuki Y."/>
            <person name="Arimoto A."/>
            <person name="Ishii H."/>
            <person name="Satoh N."/>
            <person name="Nishiyama T."/>
            <person name="Hasebe M."/>
            <person name="Maruyama T."/>
            <person name="Minagawa J."/>
            <person name="Obokata J."/>
            <person name="Shigenobu S."/>
        </authorList>
    </citation>
    <scope>NUCLEOTIDE SEQUENCE [LARGE SCALE GENOMIC DNA]</scope>
</reference>
<dbReference type="EMBL" id="BLXT01002298">
    <property type="protein sequence ID" value="GFN92770.1"/>
    <property type="molecule type" value="Genomic_DNA"/>
</dbReference>
<keyword evidence="3" id="KW-1185">Reference proteome</keyword>
<protein>
    <submittedName>
        <fullName evidence="2">Uncharacterized protein</fullName>
    </submittedName>
</protein>
<gene>
    <name evidence="2" type="ORF">PoB_001927600</name>
</gene>
<dbReference type="AlphaFoldDB" id="A0AAV3ZDQ6"/>
<feature type="region of interest" description="Disordered" evidence="1">
    <location>
        <begin position="1"/>
        <end position="37"/>
    </location>
</feature>
<sequence length="105" mass="12172">MTTINSKQQANQYNSTYGYREPSARSRKRHGYTPVRPGGNYRYLNSLTWRLARRRYGKTSGTMHQGAPLRASPHLTAPRHVWPHLDRPTDSGDSDDSMLKTRLWK</sequence>
<comment type="caution">
    <text evidence="2">The sequence shown here is derived from an EMBL/GenBank/DDBJ whole genome shotgun (WGS) entry which is preliminary data.</text>
</comment>
<proteinExistence type="predicted"/>
<evidence type="ECO:0000256" key="1">
    <source>
        <dbReference type="SAM" id="MobiDB-lite"/>
    </source>
</evidence>
<organism evidence="2 3">
    <name type="scientific">Plakobranchus ocellatus</name>
    <dbReference type="NCBI Taxonomy" id="259542"/>
    <lineage>
        <taxon>Eukaryota</taxon>
        <taxon>Metazoa</taxon>
        <taxon>Spiralia</taxon>
        <taxon>Lophotrochozoa</taxon>
        <taxon>Mollusca</taxon>
        <taxon>Gastropoda</taxon>
        <taxon>Heterobranchia</taxon>
        <taxon>Euthyneura</taxon>
        <taxon>Panpulmonata</taxon>
        <taxon>Sacoglossa</taxon>
        <taxon>Placobranchoidea</taxon>
        <taxon>Plakobranchidae</taxon>
        <taxon>Plakobranchus</taxon>
    </lineage>
</organism>